<evidence type="ECO:0000313" key="1">
    <source>
        <dbReference type="EMBL" id="KKN32407.1"/>
    </source>
</evidence>
<gene>
    <name evidence="1" type="ORF">LCGC14_0814250</name>
</gene>
<name>A0A0F9Q618_9ZZZZ</name>
<reference evidence="1" key="1">
    <citation type="journal article" date="2015" name="Nature">
        <title>Complex archaea that bridge the gap between prokaryotes and eukaryotes.</title>
        <authorList>
            <person name="Spang A."/>
            <person name="Saw J.H."/>
            <person name="Jorgensen S.L."/>
            <person name="Zaremba-Niedzwiedzka K."/>
            <person name="Martijn J."/>
            <person name="Lind A.E."/>
            <person name="van Eijk R."/>
            <person name="Schleper C."/>
            <person name="Guy L."/>
            <person name="Ettema T.J."/>
        </authorList>
    </citation>
    <scope>NUCLEOTIDE SEQUENCE</scope>
</reference>
<proteinExistence type="predicted"/>
<protein>
    <submittedName>
        <fullName evidence="1">Uncharacterized protein</fullName>
    </submittedName>
</protein>
<accession>A0A0F9Q618</accession>
<dbReference type="AlphaFoldDB" id="A0A0F9Q618"/>
<dbReference type="EMBL" id="LAZR01002255">
    <property type="protein sequence ID" value="KKN32407.1"/>
    <property type="molecule type" value="Genomic_DNA"/>
</dbReference>
<comment type="caution">
    <text evidence="1">The sequence shown here is derived from an EMBL/GenBank/DDBJ whole genome shotgun (WGS) entry which is preliminary data.</text>
</comment>
<sequence length="229" mass="25068">MATERIPPGYKRRWYRDKTTGARLSELVFDRELFSYQMRHLLGGTSGGFGKFEMPEMGEAPQMGPDPEYDAPQLDKSAFQVDEGRLSELRQKAMNPLMRGVRQNLRESMVANRVSDNPYANALMQGRLLSGTGSAIESASGAAGSAAASQYAPEFAGRQQAAGLAFQGAGQRAGAMYQGAQQRQMAGYQGALQRHLTGYQGRLTGAMATFKAQQAERMSRLKGMQDLLR</sequence>
<organism evidence="1">
    <name type="scientific">marine sediment metagenome</name>
    <dbReference type="NCBI Taxonomy" id="412755"/>
    <lineage>
        <taxon>unclassified sequences</taxon>
        <taxon>metagenomes</taxon>
        <taxon>ecological metagenomes</taxon>
    </lineage>
</organism>